<evidence type="ECO:0000313" key="6">
    <source>
        <dbReference type="EMBL" id="RNB82423.1"/>
    </source>
</evidence>
<keyword evidence="5" id="KW-1133">Transmembrane helix</keyword>
<feature type="binding site" evidence="3">
    <location>
        <begin position="88"/>
        <end position="89"/>
    </location>
    <ligand>
        <name>ATP</name>
        <dbReference type="ChEBI" id="CHEBI:30616"/>
    </ligand>
</feature>
<feature type="transmembrane region" description="Helical" evidence="5">
    <location>
        <begin position="49"/>
        <end position="69"/>
    </location>
</feature>
<keyword evidence="4" id="KW-0460">Magnesium</keyword>
<organism evidence="6 7">
    <name type="scientific">Brevibacillus fluminis</name>
    <dbReference type="NCBI Taxonomy" id="511487"/>
    <lineage>
        <taxon>Bacteria</taxon>
        <taxon>Bacillati</taxon>
        <taxon>Bacillota</taxon>
        <taxon>Bacilli</taxon>
        <taxon>Bacillales</taxon>
        <taxon>Paenibacillaceae</taxon>
        <taxon>Brevibacillus</taxon>
    </lineage>
</organism>
<evidence type="ECO:0000256" key="2">
    <source>
        <dbReference type="PIRSR" id="PIRSR600829-2"/>
    </source>
</evidence>
<keyword evidence="6" id="KW-0418">Kinase</keyword>
<reference evidence="6 7" key="1">
    <citation type="submission" date="2018-10" db="EMBL/GenBank/DDBJ databases">
        <title>Phylogenomics of Brevibacillus.</title>
        <authorList>
            <person name="Dunlap C."/>
        </authorList>
    </citation>
    <scope>NUCLEOTIDE SEQUENCE [LARGE SCALE GENOMIC DNA]</scope>
    <source>
        <strain evidence="6 7">JCM 15716</strain>
    </source>
</reference>
<evidence type="ECO:0000256" key="5">
    <source>
        <dbReference type="SAM" id="Phobius"/>
    </source>
</evidence>
<dbReference type="GO" id="GO:0016020">
    <property type="term" value="C:membrane"/>
    <property type="evidence" value="ECO:0007669"/>
    <property type="project" value="InterPro"/>
</dbReference>
<dbReference type="InterPro" id="IPR000829">
    <property type="entry name" value="DAGK"/>
</dbReference>
<comment type="cofactor">
    <cofactor evidence="4">
        <name>Mg(2+)</name>
        <dbReference type="ChEBI" id="CHEBI:18420"/>
    </cofactor>
    <text evidence="4">Mn(2+), Zn(2+), Cd(2+) and Co(2+) support activity to lesser extents.</text>
</comment>
<feature type="active site" description="Proton acceptor" evidence="1">
    <location>
        <position position="63"/>
    </location>
</feature>
<dbReference type="OrthoDB" id="9789934at2"/>
<dbReference type="PROSITE" id="PS01069">
    <property type="entry name" value="DAGK_PROKAR"/>
    <property type="match status" value="1"/>
</dbReference>
<comment type="caution">
    <text evidence="6">The sequence shown here is derived from an EMBL/GenBank/DDBJ whole genome shotgun (WGS) entry which is preliminary data.</text>
</comment>
<feature type="binding site" evidence="2">
    <location>
        <position position="63"/>
    </location>
    <ligand>
        <name>substrate</name>
    </ligand>
</feature>
<accession>A0A3M8D3D8</accession>
<dbReference type="Proteomes" id="UP000271031">
    <property type="component" value="Unassembled WGS sequence"/>
</dbReference>
<feature type="transmembrane region" description="Helical" evidence="5">
    <location>
        <begin position="25"/>
        <end position="43"/>
    </location>
</feature>
<keyword evidence="3" id="KW-0547">Nucleotide-binding</keyword>
<feature type="binding site" evidence="2">
    <location>
        <position position="3"/>
    </location>
    <ligand>
        <name>substrate</name>
    </ligand>
</feature>
<dbReference type="CDD" id="cd14265">
    <property type="entry name" value="UDPK_IM_like"/>
    <property type="match status" value="1"/>
</dbReference>
<evidence type="ECO:0000256" key="4">
    <source>
        <dbReference type="PIRSR" id="PIRSR600829-4"/>
    </source>
</evidence>
<keyword evidence="3" id="KW-0067">ATP-binding</keyword>
<keyword evidence="5" id="KW-0472">Membrane</keyword>
<name>A0A3M8D3D8_9BACL</name>
<dbReference type="PANTHER" id="PTHR34299">
    <property type="entry name" value="DIACYLGLYCEROL KINASE"/>
    <property type="match status" value="1"/>
</dbReference>
<feature type="binding site" evidence="3">
    <location>
        <position position="3"/>
    </location>
    <ligand>
        <name>ATP</name>
        <dbReference type="ChEBI" id="CHEBI:30616"/>
    </ligand>
</feature>
<evidence type="ECO:0000256" key="3">
    <source>
        <dbReference type="PIRSR" id="PIRSR600829-3"/>
    </source>
</evidence>
<dbReference type="GO" id="GO:0046872">
    <property type="term" value="F:metal ion binding"/>
    <property type="evidence" value="ECO:0007669"/>
    <property type="project" value="UniProtKB-KW"/>
</dbReference>
<dbReference type="PANTHER" id="PTHR34299:SF1">
    <property type="entry name" value="DIACYLGLYCEROL KINASE"/>
    <property type="match status" value="1"/>
</dbReference>
<sequence length="123" mass="13381">MYRFLCSLRFAWAGIRHAVMTQPNMRIHLFFTAAVLAGAWWLAIPRDDLLLLLLFIALVLSLELVNTAIEAAVDLVTTNRHPLAKAAKDAAAGAVLVAAAASVVAGIIVFGPPLYRKIAEWLM</sequence>
<dbReference type="Pfam" id="PF01219">
    <property type="entry name" value="DAGK_prokar"/>
    <property type="match status" value="1"/>
</dbReference>
<dbReference type="InterPro" id="IPR033717">
    <property type="entry name" value="UDPK"/>
</dbReference>
<feature type="binding site" evidence="4">
    <location>
        <position position="70"/>
    </location>
    <ligand>
        <name>a divalent metal cation</name>
        <dbReference type="ChEBI" id="CHEBI:60240"/>
    </ligand>
</feature>
<keyword evidence="4" id="KW-0479">Metal-binding</keyword>
<keyword evidence="7" id="KW-1185">Reference proteome</keyword>
<dbReference type="AlphaFoldDB" id="A0A3M8D3D8"/>
<feature type="transmembrane region" description="Helical" evidence="5">
    <location>
        <begin position="90"/>
        <end position="115"/>
    </location>
</feature>
<dbReference type="EMBL" id="RHHQ01000020">
    <property type="protein sequence ID" value="RNB82423.1"/>
    <property type="molecule type" value="Genomic_DNA"/>
</dbReference>
<proteinExistence type="predicted"/>
<evidence type="ECO:0000256" key="1">
    <source>
        <dbReference type="PIRSR" id="PIRSR600829-1"/>
    </source>
</evidence>
<dbReference type="GO" id="GO:0016301">
    <property type="term" value="F:kinase activity"/>
    <property type="evidence" value="ECO:0007669"/>
    <property type="project" value="UniProtKB-KW"/>
</dbReference>
<feature type="binding site" evidence="3">
    <location>
        <position position="70"/>
    </location>
    <ligand>
        <name>ATP</name>
        <dbReference type="ChEBI" id="CHEBI:30616"/>
    </ligand>
</feature>
<dbReference type="GO" id="GO:0008654">
    <property type="term" value="P:phospholipid biosynthetic process"/>
    <property type="evidence" value="ECO:0007669"/>
    <property type="project" value="InterPro"/>
</dbReference>
<protein>
    <submittedName>
        <fullName evidence="6">Diacylglycerol kinase</fullName>
    </submittedName>
</protein>
<evidence type="ECO:0000313" key="7">
    <source>
        <dbReference type="Proteomes" id="UP000271031"/>
    </source>
</evidence>
<dbReference type="Gene3D" id="1.10.3830.10">
    <property type="entry name" value="Diacylglycerol kinase (DAGK) domain"/>
    <property type="match status" value="1"/>
</dbReference>
<keyword evidence="5" id="KW-0812">Transmembrane</keyword>
<dbReference type="GO" id="GO:0005524">
    <property type="term" value="F:ATP binding"/>
    <property type="evidence" value="ECO:0007669"/>
    <property type="project" value="UniProtKB-KW"/>
</dbReference>
<gene>
    <name evidence="6" type="ORF">EDM56_23440</name>
</gene>
<keyword evidence="6" id="KW-0808">Transferase</keyword>